<evidence type="ECO:0000313" key="9">
    <source>
        <dbReference type="EMBL" id="KAF8721054.1"/>
    </source>
</evidence>
<protein>
    <recommendedName>
        <fullName evidence="11">Cytochrome P450</fullName>
    </recommendedName>
</protein>
<dbReference type="PANTHER" id="PTHR24298">
    <property type="entry name" value="FLAVONOID 3'-MONOOXYGENASE-RELATED"/>
    <property type="match status" value="1"/>
</dbReference>
<keyword evidence="2" id="KW-0812">Transmembrane</keyword>
<dbReference type="InterPro" id="IPR002401">
    <property type="entry name" value="Cyt_P450_E_grp-I"/>
</dbReference>
<evidence type="ECO:0000256" key="3">
    <source>
        <dbReference type="ARBA" id="ARBA00022723"/>
    </source>
</evidence>
<dbReference type="GO" id="GO:0016709">
    <property type="term" value="F:oxidoreductase activity, acting on paired donors, with incorporation or reduction of molecular oxygen, NAD(P)H as one donor, and incorporation of one atom of oxygen"/>
    <property type="evidence" value="ECO:0007669"/>
    <property type="project" value="TreeGrafter"/>
</dbReference>
<dbReference type="Gramene" id="Dexi9A01G0035930.1">
    <property type="protein sequence ID" value="Dexi9A01G0035930.1:cds"/>
    <property type="gene ID" value="Dexi9A01G0035930"/>
</dbReference>
<dbReference type="PRINTS" id="PR00385">
    <property type="entry name" value="P450"/>
</dbReference>
<evidence type="ECO:0000256" key="6">
    <source>
        <dbReference type="PIRSR" id="PIRSR602401-1"/>
    </source>
</evidence>
<comment type="caution">
    <text evidence="9">The sequence shown here is derived from an EMBL/GenBank/DDBJ whole genome shotgun (WGS) entry which is preliminary data.</text>
</comment>
<feature type="binding site" description="axial binding residue" evidence="6">
    <location>
        <position position="465"/>
    </location>
    <ligand>
        <name>heme</name>
        <dbReference type="ChEBI" id="CHEBI:30413"/>
    </ligand>
    <ligandPart>
        <name>Fe</name>
        <dbReference type="ChEBI" id="CHEBI:18248"/>
    </ligandPart>
</feature>
<dbReference type="InterPro" id="IPR017972">
    <property type="entry name" value="Cyt_P450_CS"/>
</dbReference>
<gene>
    <name evidence="9" type="ORF">HU200_023468</name>
</gene>
<comment type="cofactor">
    <cofactor evidence="6">
        <name>heme</name>
        <dbReference type="ChEBI" id="CHEBI:30413"/>
    </cofactor>
</comment>
<evidence type="ECO:0000256" key="2">
    <source>
        <dbReference type="ARBA" id="ARBA00022692"/>
    </source>
</evidence>
<dbReference type="InterPro" id="IPR051103">
    <property type="entry name" value="Plant_metabolite_P450s"/>
</dbReference>
<evidence type="ECO:0000256" key="7">
    <source>
        <dbReference type="RuleBase" id="RU000461"/>
    </source>
</evidence>
<dbReference type="SUPFAM" id="SSF48264">
    <property type="entry name" value="Cytochrome P450"/>
    <property type="match status" value="1"/>
</dbReference>
<dbReference type="AlphaFoldDB" id="A0A835C1L9"/>
<evidence type="ECO:0000256" key="4">
    <source>
        <dbReference type="ARBA" id="ARBA00022989"/>
    </source>
</evidence>
<evidence type="ECO:0000256" key="8">
    <source>
        <dbReference type="SAM" id="SignalP"/>
    </source>
</evidence>
<dbReference type="GO" id="GO:0020037">
    <property type="term" value="F:heme binding"/>
    <property type="evidence" value="ECO:0007669"/>
    <property type="project" value="InterPro"/>
</dbReference>
<evidence type="ECO:0000313" key="10">
    <source>
        <dbReference type="Proteomes" id="UP000636709"/>
    </source>
</evidence>
<sequence>MEDSTTWFTSPQLLLCAFLPLVASLLFLLRHAHGSKNTAPATKGQLPPGPPALVFLAKFLALRRSIFDLGPLLLDLHARHGPVISIRLFRTLVFVADRRVAHRVLVQGGATFADRPPLVEPGILFTSGARDVSSSPYGPYWRLVRRNLASEALHPARVSLYEPARQAARDALVADLLLRARGGGGEGSSAGAAVTVRPVFRRALFEMLVYMSLGARLSAEVLDEVQAIQMDILRPITSFPIFSFFPAVTKRLFRKRWEAYVAVRRRQEEIFLPLIHARRAAARRGDDPPCYADSVLALRVAEEGGRALTDAEVVSLCSEFLSAGTDSSLTLLEWIMAELVNHPDVQAKVYEEVKSKPELSDRDLQEAPYLKAVVMEALRLHPPTHFLLPHGVHGDDAADIDGYRVPKGAEVNVLLGGFGRDGEVWTSPMEFRPERFLDGGEGCDVDLTGSREIKMMPFGAGRRMCPGYTLGLLQVEFFVGSLVRELEWLPPAEVEAVDMTEQLDFTTVMKHPLRARIIPRN</sequence>
<dbReference type="InterPro" id="IPR001128">
    <property type="entry name" value="Cyt_P450"/>
</dbReference>
<comment type="similarity">
    <text evidence="7">Belongs to the cytochrome P450 family.</text>
</comment>
<keyword evidence="7" id="KW-0560">Oxidoreductase</keyword>
<feature type="chain" id="PRO_5032703373" description="Cytochrome P450" evidence="8">
    <location>
        <begin position="35"/>
        <end position="521"/>
    </location>
</feature>
<dbReference type="GO" id="GO:0016020">
    <property type="term" value="C:membrane"/>
    <property type="evidence" value="ECO:0007669"/>
    <property type="project" value="UniProtKB-SubCell"/>
</dbReference>
<dbReference type="PANTHER" id="PTHR24298:SF80">
    <property type="entry name" value="OS02G0108800 PROTEIN"/>
    <property type="match status" value="1"/>
</dbReference>
<dbReference type="OrthoDB" id="2789670at2759"/>
<accession>A0A835C1L9</accession>
<keyword evidence="7" id="KW-0503">Monooxygenase</keyword>
<keyword evidence="5" id="KW-0472">Membrane</keyword>
<dbReference type="Gene3D" id="1.10.630.10">
    <property type="entry name" value="Cytochrome P450"/>
    <property type="match status" value="1"/>
</dbReference>
<name>A0A835C1L9_9POAL</name>
<keyword evidence="6 7" id="KW-0349">Heme</keyword>
<keyword evidence="8" id="KW-0732">Signal</keyword>
<dbReference type="EMBL" id="JACEFO010001687">
    <property type="protein sequence ID" value="KAF8721054.1"/>
    <property type="molecule type" value="Genomic_DNA"/>
</dbReference>
<dbReference type="Proteomes" id="UP000636709">
    <property type="component" value="Unassembled WGS sequence"/>
</dbReference>
<dbReference type="PROSITE" id="PS00086">
    <property type="entry name" value="CYTOCHROME_P450"/>
    <property type="match status" value="1"/>
</dbReference>
<dbReference type="PRINTS" id="PR00463">
    <property type="entry name" value="EP450I"/>
</dbReference>
<evidence type="ECO:0000256" key="1">
    <source>
        <dbReference type="ARBA" id="ARBA00004167"/>
    </source>
</evidence>
<feature type="signal peptide" evidence="8">
    <location>
        <begin position="1"/>
        <end position="34"/>
    </location>
</feature>
<keyword evidence="3 6" id="KW-0479">Metal-binding</keyword>
<dbReference type="CDD" id="cd11075">
    <property type="entry name" value="CYP77_89"/>
    <property type="match status" value="1"/>
</dbReference>
<dbReference type="GO" id="GO:0005506">
    <property type="term" value="F:iron ion binding"/>
    <property type="evidence" value="ECO:0007669"/>
    <property type="project" value="InterPro"/>
</dbReference>
<keyword evidence="4" id="KW-1133">Transmembrane helix</keyword>
<keyword evidence="6 7" id="KW-0408">Iron</keyword>
<evidence type="ECO:0000256" key="5">
    <source>
        <dbReference type="ARBA" id="ARBA00023136"/>
    </source>
</evidence>
<organism evidence="9 10">
    <name type="scientific">Digitaria exilis</name>
    <dbReference type="NCBI Taxonomy" id="1010633"/>
    <lineage>
        <taxon>Eukaryota</taxon>
        <taxon>Viridiplantae</taxon>
        <taxon>Streptophyta</taxon>
        <taxon>Embryophyta</taxon>
        <taxon>Tracheophyta</taxon>
        <taxon>Spermatophyta</taxon>
        <taxon>Magnoliopsida</taxon>
        <taxon>Liliopsida</taxon>
        <taxon>Poales</taxon>
        <taxon>Poaceae</taxon>
        <taxon>PACMAD clade</taxon>
        <taxon>Panicoideae</taxon>
        <taxon>Panicodae</taxon>
        <taxon>Paniceae</taxon>
        <taxon>Anthephorinae</taxon>
        <taxon>Digitaria</taxon>
    </lineage>
</organism>
<keyword evidence="10" id="KW-1185">Reference proteome</keyword>
<dbReference type="InterPro" id="IPR036396">
    <property type="entry name" value="Cyt_P450_sf"/>
</dbReference>
<dbReference type="Pfam" id="PF00067">
    <property type="entry name" value="p450"/>
    <property type="match status" value="1"/>
</dbReference>
<evidence type="ECO:0008006" key="11">
    <source>
        <dbReference type="Google" id="ProtNLM"/>
    </source>
</evidence>
<comment type="subcellular location">
    <subcellularLocation>
        <location evidence="1">Membrane</location>
        <topology evidence="1">Single-pass membrane protein</topology>
    </subcellularLocation>
</comment>
<reference evidence="9" key="1">
    <citation type="submission" date="2020-07" db="EMBL/GenBank/DDBJ databases">
        <title>Genome sequence and genetic diversity analysis of an under-domesticated orphan crop, white fonio (Digitaria exilis).</title>
        <authorList>
            <person name="Bennetzen J.L."/>
            <person name="Chen S."/>
            <person name="Ma X."/>
            <person name="Wang X."/>
            <person name="Yssel A.E.J."/>
            <person name="Chaluvadi S.R."/>
            <person name="Johnson M."/>
            <person name="Gangashetty P."/>
            <person name="Hamidou F."/>
            <person name="Sanogo M.D."/>
            <person name="Zwaenepoel A."/>
            <person name="Wallace J."/>
            <person name="Van De Peer Y."/>
            <person name="Van Deynze A."/>
        </authorList>
    </citation>
    <scope>NUCLEOTIDE SEQUENCE</scope>
    <source>
        <tissue evidence="9">Leaves</tissue>
    </source>
</reference>
<proteinExistence type="inferred from homology"/>